<keyword evidence="1" id="KW-0732">Signal</keyword>
<accession>A0ABV7D7H9</accession>
<dbReference type="Gene3D" id="3.30.1490.130">
    <property type="entry name" value="D-aminoacylase. Domain 3"/>
    <property type="match status" value="1"/>
</dbReference>
<feature type="domain" description="Amidohydrolase 3" evidence="2">
    <location>
        <begin position="435"/>
        <end position="532"/>
    </location>
</feature>
<name>A0ABV7D7H9_9PROT</name>
<comment type="caution">
    <text evidence="3">The sequence shown here is derived from an EMBL/GenBank/DDBJ whole genome shotgun (WGS) entry which is preliminary data.</text>
</comment>
<evidence type="ECO:0000256" key="1">
    <source>
        <dbReference type="SAM" id="SignalP"/>
    </source>
</evidence>
<dbReference type="RefSeq" id="WP_194213740.1">
    <property type="nucleotide sequence ID" value="NZ_CP061205.1"/>
</dbReference>
<dbReference type="InterPro" id="IPR050378">
    <property type="entry name" value="Metallo-dep_Hydrolases_sf"/>
</dbReference>
<dbReference type="SUPFAM" id="SSF51556">
    <property type="entry name" value="Metallo-dependent hydrolases"/>
    <property type="match status" value="1"/>
</dbReference>
<protein>
    <submittedName>
        <fullName evidence="3">Amidohydrolase family protein</fullName>
    </submittedName>
</protein>
<dbReference type="InterPro" id="IPR023100">
    <property type="entry name" value="D-aminoacylase_insert_dom_sf"/>
</dbReference>
<feature type="signal peptide" evidence="1">
    <location>
        <begin position="1"/>
        <end position="29"/>
    </location>
</feature>
<evidence type="ECO:0000259" key="2">
    <source>
        <dbReference type="Pfam" id="PF07969"/>
    </source>
</evidence>
<dbReference type="InterPro" id="IPR011059">
    <property type="entry name" value="Metal-dep_hydrolase_composite"/>
</dbReference>
<dbReference type="PANTHER" id="PTHR11647:SF1">
    <property type="entry name" value="COLLAPSIN RESPONSE MEDIATOR PROTEIN"/>
    <property type="match status" value="1"/>
</dbReference>
<keyword evidence="4" id="KW-1185">Reference proteome</keyword>
<dbReference type="Gene3D" id="2.30.40.10">
    <property type="entry name" value="Urease, subunit C, domain 1"/>
    <property type="match status" value="2"/>
</dbReference>
<proteinExistence type="predicted"/>
<organism evidence="3 4">
    <name type="scientific">Kordiimonas pumila</name>
    <dbReference type="NCBI Taxonomy" id="2161677"/>
    <lineage>
        <taxon>Bacteria</taxon>
        <taxon>Pseudomonadati</taxon>
        <taxon>Pseudomonadota</taxon>
        <taxon>Alphaproteobacteria</taxon>
        <taxon>Kordiimonadales</taxon>
        <taxon>Kordiimonadaceae</taxon>
        <taxon>Kordiimonas</taxon>
    </lineage>
</organism>
<dbReference type="Gene3D" id="3.20.20.140">
    <property type="entry name" value="Metal-dependent hydrolases"/>
    <property type="match status" value="2"/>
</dbReference>
<dbReference type="PANTHER" id="PTHR11647">
    <property type="entry name" value="HYDRANTOINASE/DIHYDROPYRIMIDINASE FAMILY MEMBER"/>
    <property type="match status" value="1"/>
</dbReference>
<evidence type="ECO:0000313" key="3">
    <source>
        <dbReference type="EMBL" id="MFC3052602.1"/>
    </source>
</evidence>
<dbReference type="Proteomes" id="UP001595444">
    <property type="component" value="Unassembled WGS sequence"/>
</dbReference>
<dbReference type="SUPFAM" id="SSF51338">
    <property type="entry name" value="Composite domain of metallo-dependent hydrolases"/>
    <property type="match status" value="1"/>
</dbReference>
<feature type="chain" id="PRO_5045573045" evidence="1">
    <location>
        <begin position="30"/>
        <end position="552"/>
    </location>
</feature>
<dbReference type="EMBL" id="JBHRSL010000010">
    <property type="protein sequence ID" value="MFC3052602.1"/>
    <property type="molecule type" value="Genomic_DNA"/>
</dbReference>
<gene>
    <name evidence="3" type="ORF">ACFOKA_11875</name>
</gene>
<dbReference type="InterPro" id="IPR013108">
    <property type="entry name" value="Amidohydro_3"/>
</dbReference>
<feature type="domain" description="Amidohydrolase 3" evidence="2">
    <location>
        <begin position="74"/>
        <end position="194"/>
    </location>
</feature>
<dbReference type="InterPro" id="IPR032466">
    <property type="entry name" value="Metal_Hydrolase"/>
</dbReference>
<reference evidence="4" key="1">
    <citation type="journal article" date="2019" name="Int. J. Syst. Evol. Microbiol.">
        <title>The Global Catalogue of Microorganisms (GCM) 10K type strain sequencing project: providing services to taxonomists for standard genome sequencing and annotation.</title>
        <authorList>
            <consortium name="The Broad Institute Genomics Platform"/>
            <consortium name="The Broad Institute Genome Sequencing Center for Infectious Disease"/>
            <person name="Wu L."/>
            <person name="Ma J."/>
        </authorList>
    </citation>
    <scope>NUCLEOTIDE SEQUENCE [LARGE SCALE GENOMIC DNA]</scope>
    <source>
        <strain evidence="4">KCTC 62164</strain>
    </source>
</reference>
<sequence>MQKNVGLKTALKVLSGALSVSYLTAGLLAADYDLVIKNGIMVDGTGVPGVAATIGIKDGLITYVGDAESLDADEVVDAKGLVVSPGFVDAHNHSESVYINPADHLNTAYLLQGVTTTIVGNDGFLNPEQIKGLQKYIAEYGTGTNVAAYVGHNGVRRVVMGSEQRAPTSEELAKMKALVHEGMEEGAIGFSTGLMYDPGKFSDTAEVIALAKEAAPYGGTYDSHIRNPVHDLIGSATEAIEIGRSAGIGAKISHAKLVGLPNKSKMPEFLKLVEDARSEGLNVVTDQYPYNGAATSFLWDMIALPEQFAESQNKDDAYGSAKDRATLKTLLAVQENLPSIAAFNEAGGRGFSWVDAVGYTAMRIVDAPENPELVGKHISELASEWAVSGFEALARIIVNSSQPILMTLGSVEESNVQKLLVQPWNMVSSDGAWADASKELRMHHPRSTGSFPRVVGHYARDLKLMSMEEAIRKMTSFPVAFMGLGKRGIIREGYVADIAIFNPDEIVDRSTWVDPDLMSVGMVDVIVAGKLVLKDGKPTGTASGTFIKLAHD</sequence>
<dbReference type="Pfam" id="PF07969">
    <property type="entry name" value="Amidohydro_3"/>
    <property type="match status" value="2"/>
</dbReference>
<evidence type="ECO:0000313" key="4">
    <source>
        <dbReference type="Proteomes" id="UP001595444"/>
    </source>
</evidence>